<dbReference type="OrthoDB" id="2518538at2"/>
<dbReference type="STRING" id="1423738.FC84_GL000421"/>
<dbReference type="Gene3D" id="2.60.120.1390">
    <property type="match status" value="1"/>
</dbReference>
<sequence>MGLLSDITQYHKQDTRAITPENPTGEKGKAAMLNSELGESRKGRAAIPLKMGVETTLADINGSGIIQHLWMTVRDTTEFGSFILRDLVLRIYWDNEEKPAVESPLGDFFCNGFGERCDVNSLPIVVNPTGGFNSYFEMPFRKHARITIENQHLKDLTSFFYTVNYALEDNLPENIMYFHAQWRRERITTYQKDYKLLDNVQGPGYYIGTYLALTCLERYWWGEGEFKFYFDGDSDFPTITSTGTEDYFGGAWAFHEYDDYGRPRAKNYCTPFLGYPFQSNRDATRDRFETGKLNAVHAFGDDGLPRHGLYRWHLQDPIVFDKELTVTLQQIGNDDVKLFERQDDVASVAYWYTMSPIGISEPLPNRKERLPR</sequence>
<comment type="caution">
    <text evidence="1">The sequence shown here is derived from an EMBL/GenBank/DDBJ whole genome shotgun (WGS) entry which is preliminary data.</text>
</comment>
<dbReference type="InterPro" id="IPR021345">
    <property type="entry name" value="DUF2961"/>
</dbReference>
<keyword evidence="2" id="KW-1185">Reference proteome</keyword>
<gene>
    <name evidence="1" type="ORF">FC84_GL000421</name>
</gene>
<dbReference type="Pfam" id="PF11175">
    <property type="entry name" value="DUF2961"/>
    <property type="match status" value="1"/>
</dbReference>
<protein>
    <recommendedName>
        <fullName evidence="3">DUF2961 domain-containing protein</fullName>
    </recommendedName>
</protein>
<evidence type="ECO:0008006" key="3">
    <source>
        <dbReference type="Google" id="ProtNLM"/>
    </source>
</evidence>
<name>A0A0R2BG87_9LACO</name>
<evidence type="ECO:0000313" key="2">
    <source>
        <dbReference type="Proteomes" id="UP000051813"/>
    </source>
</evidence>
<dbReference type="Proteomes" id="UP000051813">
    <property type="component" value="Unassembled WGS sequence"/>
</dbReference>
<dbReference type="AlphaFoldDB" id="A0A0R2BG87"/>
<dbReference type="EMBL" id="AYYK01000014">
    <property type="protein sequence ID" value="KRM78621.1"/>
    <property type="molecule type" value="Genomic_DNA"/>
</dbReference>
<evidence type="ECO:0000313" key="1">
    <source>
        <dbReference type="EMBL" id="KRM78621.1"/>
    </source>
</evidence>
<accession>A0A0R2BG87</accession>
<proteinExistence type="predicted"/>
<organism evidence="1 2">
    <name type="scientific">Lapidilactobacillus dextrinicus DSM 20335</name>
    <dbReference type="NCBI Taxonomy" id="1423738"/>
    <lineage>
        <taxon>Bacteria</taxon>
        <taxon>Bacillati</taxon>
        <taxon>Bacillota</taxon>
        <taxon>Bacilli</taxon>
        <taxon>Lactobacillales</taxon>
        <taxon>Lactobacillaceae</taxon>
        <taxon>Lapidilactobacillus</taxon>
    </lineage>
</organism>
<dbReference type="RefSeq" id="WP_057757052.1">
    <property type="nucleotide sequence ID" value="NZ_AYYK01000014.1"/>
</dbReference>
<reference evidence="1 2" key="1">
    <citation type="journal article" date="2015" name="Genome Announc.">
        <title>Expanding the biotechnology potential of lactobacilli through comparative genomics of 213 strains and associated genera.</title>
        <authorList>
            <person name="Sun Z."/>
            <person name="Harris H.M."/>
            <person name="McCann A."/>
            <person name="Guo C."/>
            <person name="Argimon S."/>
            <person name="Zhang W."/>
            <person name="Yang X."/>
            <person name="Jeffery I.B."/>
            <person name="Cooney J.C."/>
            <person name="Kagawa T.F."/>
            <person name="Liu W."/>
            <person name="Song Y."/>
            <person name="Salvetti E."/>
            <person name="Wrobel A."/>
            <person name="Rasinkangas P."/>
            <person name="Parkhill J."/>
            <person name="Rea M.C."/>
            <person name="O'Sullivan O."/>
            <person name="Ritari J."/>
            <person name="Douillard F.P."/>
            <person name="Paul Ross R."/>
            <person name="Yang R."/>
            <person name="Briner A.E."/>
            <person name="Felis G.E."/>
            <person name="de Vos W.M."/>
            <person name="Barrangou R."/>
            <person name="Klaenhammer T.R."/>
            <person name="Caufield P.W."/>
            <person name="Cui Y."/>
            <person name="Zhang H."/>
            <person name="O'Toole P.W."/>
        </authorList>
    </citation>
    <scope>NUCLEOTIDE SEQUENCE [LARGE SCALE GENOMIC DNA]</scope>
    <source>
        <strain evidence="1 2">DSM 20335</strain>
    </source>
</reference>
<dbReference type="PATRIC" id="fig|1423738.3.peg.431"/>